<name>A0A6G0XWK7_9STRA</name>
<dbReference type="EMBL" id="VJMJ01000003">
    <property type="protein sequence ID" value="KAF0745101.1"/>
    <property type="molecule type" value="Genomic_DNA"/>
</dbReference>
<feature type="compositionally biased region" description="Pro residues" evidence="1">
    <location>
        <begin position="27"/>
        <end position="38"/>
    </location>
</feature>
<reference evidence="2 3" key="1">
    <citation type="submission" date="2019-07" db="EMBL/GenBank/DDBJ databases">
        <title>Genomics analysis of Aphanomyces spp. identifies a new class of oomycete effector associated with host adaptation.</title>
        <authorList>
            <person name="Gaulin E."/>
        </authorList>
    </citation>
    <scope>NUCLEOTIDE SEQUENCE [LARGE SCALE GENOMIC DNA]</scope>
    <source>
        <strain evidence="2 3">ATCC 201684</strain>
    </source>
</reference>
<organism evidence="2 3">
    <name type="scientific">Aphanomyces euteiches</name>
    <dbReference type="NCBI Taxonomy" id="100861"/>
    <lineage>
        <taxon>Eukaryota</taxon>
        <taxon>Sar</taxon>
        <taxon>Stramenopiles</taxon>
        <taxon>Oomycota</taxon>
        <taxon>Saprolegniomycetes</taxon>
        <taxon>Saprolegniales</taxon>
        <taxon>Verrucalvaceae</taxon>
        <taxon>Aphanomyces</taxon>
    </lineage>
</organism>
<feature type="compositionally biased region" description="Acidic residues" evidence="1">
    <location>
        <begin position="14"/>
        <end position="24"/>
    </location>
</feature>
<gene>
    <name evidence="2" type="ORF">Ae201684_000672</name>
</gene>
<dbReference type="Proteomes" id="UP000481153">
    <property type="component" value="Unassembled WGS sequence"/>
</dbReference>
<protein>
    <submittedName>
        <fullName evidence="2">Uncharacterized protein</fullName>
    </submittedName>
</protein>
<proteinExistence type="predicted"/>
<dbReference type="VEuPathDB" id="FungiDB:AeMF1_008849"/>
<evidence type="ECO:0000313" key="3">
    <source>
        <dbReference type="Proteomes" id="UP000481153"/>
    </source>
</evidence>
<sequence length="137" mass="14978">MHHLLRQTHPLDELLSDDDDENDEVPATPPSLAKPPPPYIAERAKKAAAAAAAAPTTKEVFFADIRPFDADDRLDSFVADSALHGHPGEIFGCGHGNNALDRRKSPAVRQKPRRILWDAPTPLLSKADEETPVQAFN</sequence>
<comment type="caution">
    <text evidence="2">The sequence shown here is derived from an EMBL/GenBank/DDBJ whole genome shotgun (WGS) entry which is preliminary data.</text>
</comment>
<dbReference type="AlphaFoldDB" id="A0A6G0XWK7"/>
<accession>A0A6G0XWK7</accession>
<evidence type="ECO:0000256" key="1">
    <source>
        <dbReference type="SAM" id="MobiDB-lite"/>
    </source>
</evidence>
<feature type="region of interest" description="Disordered" evidence="1">
    <location>
        <begin position="1"/>
        <end position="38"/>
    </location>
</feature>
<evidence type="ECO:0000313" key="2">
    <source>
        <dbReference type="EMBL" id="KAF0745101.1"/>
    </source>
</evidence>
<keyword evidence="3" id="KW-1185">Reference proteome</keyword>